<dbReference type="RefSeq" id="WP_115631553.1">
    <property type="nucleotide sequence ID" value="NZ_UIGI01000001.1"/>
</dbReference>
<name>A0A381CD98_9ENTR</name>
<protein>
    <submittedName>
        <fullName evidence="1">Uncharacterized protein</fullName>
    </submittedName>
</protein>
<reference evidence="1 2" key="1">
    <citation type="submission" date="2018-06" db="EMBL/GenBank/DDBJ databases">
        <authorList>
            <consortium name="Pathogen Informatics"/>
            <person name="Doyle S."/>
        </authorList>
    </citation>
    <scope>NUCLEOTIDE SEQUENCE [LARGE SCALE GENOMIC DNA]</scope>
    <source>
        <strain evidence="1 2">NCTC12119</strain>
    </source>
</reference>
<accession>A0A381CD98</accession>
<gene>
    <name evidence="1" type="ORF">NCTC12119_04402</name>
</gene>
<dbReference type="Proteomes" id="UP000255528">
    <property type="component" value="Unassembled WGS sequence"/>
</dbReference>
<sequence length="200" mass="22896">MLTQSELNKIKEMLYERQQLQPISVILPSLQEPANKMNIYQLQRYQLDNYYLIPKVMSSNSLSDVNGRFIFVIKANEPGVIYCAKAFDQLNRYLSDNKRGIEGHTSLTKRKDVLFAGSLIFNNKELVSWSNDSGHYQPKSELRHINLLPHIKMLLPETLYIPISFDQLSTGQHSVASSGRMNDFSSIDSTSSNSSYKWPS</sequence>
<evidence type="ECO:0000313" key="2">
    <source>
        <dbReference type="Proteomes" id="UP000255528"/>
    </source>
</evidence>
<dbReference type="EMBL" id="UIGI01000001">
    <property type="protein sequence ID" value="SUW65836.1"/>
    <property type="molecule type" value="Genomic_DNA"/>
</dbReference>
<organism evidence="1 2">
    <name type="scientific">Buttiauxella agrestis</name>
    <dbReference type="NCBI Taxonomy" id="82977"/>
    <lineage>
        <taxon>Bacteria</taxon>
        <taxon>Pseudomonadati</taxon>
        <taxon>Pseudomonadota</taxon>
        <taxon>Gammaproteobacteria</taxon>
        <taxon>Enterobacterales</taxon>
        <taxon>Enterobacteriaceae</taxon>
        <taxon>Buttiauxella</taxon>
    </lineage>
</organism>
<proteinExistence type="predicted"/>
<dbReference type="AlphaFoldDB" id="A0A381CD98"/>
<evidence type="ECO:0000313" key="1">
    <source>
        <dbReference type="EMBL" id="SUW65836.1"/>
    </source>
</evidence>